<dbReference type="GO" id="GO:0051225">
    <property type="term" value="P:spindle assembly"/>
    <property type="evidence" value="ECO:0007669"/>
    <property type="project" value="InterPro"/>
</dbReference>
<evidence type="ECO:0000256" key="8">
    <source>
        <dbReference type="ARBA" id="ARBA00023212"/>
    </source>
</evidence>
<dbReference type="OrthoDB" id="5372507at2759"/>
<dbReference type="InterPro" id="IPR026243">
    <property type="entry name" value="HAUS1"/>
</dbReference>
<keyword evidence="13" id="KW-1185">Reference proteome</keyword>
<keyword evidence="8" id="KW-0206">Cytoskeleton</keyword>
<reference evidence="12 13" key="1">
    <citation type="submission" date="2015-07" db="EMBL/GenBank/DDBJ databases">
        <title>The genome of the fungus Escovopsis weberi, a specialized disease agent of ant agriculture.</title>
        <authorList>
            <person name="de Man T.J."/>
            <person name="Stajich J.E."/>
            <person name="Kubicek C.P."/>
            <person name="Chenthamara K."/>
            <person name="Atanasova L."/>
            <person name="Druzhinina I.S."/>
            <person name="Birnbaum S."/>
            <person name="Barribeau S.M."/>
            <person name="Teiling C."/>
            <person name="Suen G."/>
            <person name="Currie C."/>
            <person name="Gerardo N.M."/>
        </authorList>
    </citation>
    <scope>NUCLEOTIDE SEQUENCE [LARGE SCALE GENOMIC DNA]</scope>
</reference>
<evidence type="ECO:0000256" key="7">
    <source>
        <dbReference type="ARBA" id="ARBA00023054"/>
    </source>
</evidence>
<dbReference type="Pfam" id="PF25762">
    <property type="entry name" value="HAUS1"/>
    <property type="match status" value="1"/>
</dbReference>
<evidence type="ECO:0000256" key="4">
    <source>
        <dbReference type="ARBA" id="ARBA00022618"/>
    </source>
</evidence>
<dbReference type="PANTHER" id="PTHR31570:SF1">
    <property type="entry name" value="HAUS AUGMIN-LIKE COMPLEX SUBUNIT 1"/>
    <property type="match status" value="1"/>
</dbReference>
<dbReference type="Proteomes" id="UP000053831">
    <property type="component" value="Unassembled WGS sequence"/>
</dbReference>
<comment type="similarity">
    <text evidence="2">Belongs to the HAUS1 family.</text>
</comment>
<accession>A0A0M8MWK2</accession>
<evidence type="ECO:0000256" key="9">
    <source>
        <dbReference type="ARBA" id="ARBA00023306"/>
    </source>
</evidence>
<keyword evidence="9" id="KW-0131">Cell cycle</keyword>
<dbReference type="EMBL" id="LGSR01000022">
    <property type="protein sequence ID" value="KOS18317.1"/>
    <property type="molecule type" value="Genomic_DNA"/>
</dbReference>
<dbReference type="PANTHER" id="PTHR31570">
    <property type="entry name" value="HAUS AUGMIN-LIKE COMPLEX SUBUNIT 1"/>
    <property type="match status" value="1"/>
</dbReference>
<protein>
    <recommendedName>
        <fullName evidence="14">HAUS augmin-like complex subunit 1</fullName>
    </recommendedName>
</protein>
<proteinExistence type="inferred from homology"/>
<keyword evidence="4" id="KW-0132">Cell division</keyword>
<dbReference type="GO" id="GO:0070652">
    <property type="term" value="C:HAUS complex"/>
    <property type="evidence" value="ECO:0007669"/>
    <property type="project" value="InterPro"/>
</dbReference>
<evidence type="ECO:0000256" key="6">
    <source>
        <dbReference type="ARBA" id="ARBA00022776"/>
    </source>
</evidence>
<comment type="subcellular location">
    <subcellularLocation>
        <location evidence="1">Cytoplasm</location>
        <location evidence="1">Cytoskeleton</location>
        <location evidence="1">Spindle</location>
    </subcellularLocation>
</comment>
<gene>
    <name evidence="12" type="ORF">ESCO_002576</name>
</gene>
<name>A0A0M8MWK2_ESCWE</name>
<evidence type="ECO:0000256" key="10">
    <source>
        <dbReference type="SAM" id="Coils"/>
    </source>
</evidence>
<sequence length="290" mass="31144">MAHHRLMHDNTAAIFSPSVARIAASTAREWSHVDAWLASKFSNRADPLLQFERNPDTLRALSALAALNESADDQRRLLARADSAALQELNAASAGDDSRSGSGAAGSLGLARGPPGMREDILDAVGQGLCKEGSNALDALARLCSEAGTAYADPSDLGRTMLRLQGSIYETDQMRARVEMLERQLKAESDSAEQLLQGLQGDEYKQPPEMAKQNLDTQRKIKAMSAQLPDLVDRVGSIEATMSLSHPGVEDITREEQALLALIVRRKELEAQLASFEGAPADPGAAQADE</sequence>
<evidence type="ECO:0000256" key="11">
    <source>
        <dbReference type="SAM" id="MobiDB-lite"/>
    </source>
</evidence>
<evidence type="ECO:0008006" key="14">
    <source>
        <dbReference type="Google" id="ProtNLM"/>
    </source>
</evidence>
<organism evidence="12 13">
    <name type="scientific">Escovopsis weberi</name>
    <dbReference type="NCBI Taxonomy" id="150374"/>
    <lineage>
        <taxon>Eukaryota</taxon>
        <taxon>Fungi</taxon>
        <taxon>Dikarya</taxon>
        <taxon>Ascomycota</taxon>
        <taxon>Pezizomycotina</taxon>
        <taxon>Sordariomycetes</taxon>
        <taxon>Hypocreomycetidae</taxon>
        <taxon>Hypocreales</taxon>
        <taxon>Hypocreaceae</taxon>
        <taxon>Escovopsis</taxon>
    </lineage>
</organism>
<evidence type="ECO:0000313" key="13">
    <source>
        <dbReference type="Proteomes" id="UP000053831"/>
    </source>
</evidence>
<evidence type="ECO:0000313" key="12">
    <source>
        <dbReference type="EMBL" id="KOS18317.1"/>
    </source>
</evidence>
<feature type="coiled-coil region" evidence="10">
    <location>
        <begin position="171"/>
        <end position="202"/>
    </location>
</feature>
<keyword evidence="7 10" id="KW-0175">Coiled coil</keyword>
<keyword evidence="3" id="KW-0963">Cytoplasm</keyword>
<keyword evidence="6" id="KW-0498">Mitosis</keyword>
<keyword evidence="5" id="KW-0493">Microtubule</keyword>
<dbReference type="GO" id="GO:0005874">
    <property type="term" value="C:microtubule"/>
    <property type="evidence" value="ECO:0007669"/>
    <property type="project" value="UniProtKB-KW"/>
</dbReference>
<evidence type="ECO:0000256" key="5">
    <source>
        <dbReference type="ARBA" id="ARBA00022701"/>
    </source>
</evidence>
<feature type="region of interest" description="Disordered" evidence="11">
    <location>
        <begin position="91"/>
        <end position="113"/>
    </location>
</feature>
<evidence type="ECO:0000256" key="1">
    <source>
        <dbReference type="ARBA" id="ARBA00004186"/>
    </source>
</evidence>
<dbReference type="GO" id="GO:0051301">
    <property type="term" value="P:cell division"/>
    <property type="evidence" value="ECO:0007669"/>
    <property type="project" value="UniProtKB-KW"/>
</dbReference>
<comment type="caution">
    <text evidence="12">The sequence shown here is derived from an EMBL/GenBank/DDBJ whole genome shotgun (WGS) entry which is preliminary data.</text>
</comment>
<evidence type="ECO:0000256" key="3">
    <source>
        <dbReference type="ARBA" id="ARBA00022490"/>
    </source>
</evidence>
<evidence type="ECO:0000256" key="2">
    <source>
        <dbReference type="ARBA" id="ARBA00005479"/>
    </source>
</evidence>
<dbReference type="AlphaFoldDB" id="A0A0M8MWK2"/>
<dbReference type="GO" id="GO:0005829">
    <property type="term" value="C:cytosol"/>
    <property type="evidence" value="ECO:0007669"/>
    <property type="project" value="TreeGrafter"/>
</dbReference>
<dbReference type="GO" id="GO:0005819">
    <property type="term" value="C:spindle"/>
    <property type="evidence" value="ECO:0007669"/>
    <property type="project" value="UniProtKB-SubCell"/>
</dbReference>